<dbReference type="Gene3D" id="3.40.50.200">
    <property type="entry name" value="Peptidase S8/S53 domain"/>
    <property type="match status" value="1"/>
</dbReference>
<feature type="active site" description="Charge relay system" evidence="6">
    <location>
        <position position="487"/>
    </location>
</feature>
<dbReference type="PROSITE" id="PS51892">
    <property type="entry name" value="SUBTILASE"/>
    <property type="match status" value="1"/>
</dbReference>
<feature type="active site" description="Charge relay system" evidence="6">
    <location>
        <position position="306"/>
    </location>
</feature>
<evidence type="ECO:0000259" key="8">
    <source>
        <dbReference type="Pfam" id="PF00082"/>
    </source>
</evidence>
<dbReference type="InterPro" id="IPR036852">
    <property type="entry name" value="Peptidase_S8/S53_dom_sf"/>
</dbReference>
<dbReference type="PROSITE" id="PS51257">
    <property type="entry name" value="PROKAR_LIPOPROTEIN"/>
    <property type="match status" value="1"/>
</dbReference>
<keyword evidence="2 6" id="KW-0645">Protease</keyword>
<evidence type="ECO:0000256" key="6">
    <source>
        <dbReference type="PROSITE-ProRule" id="PRU01240"/>
    </source>
</evidence>
<dbReference type="InterPro" id="IPR034061">
    <property type="entry name" value="Peptidases_S8_Autotransporter"/>
</dbReference>
<protein>
    <submittedName>
        <fullName evidence="9">S8 family peptidase</fullName>
        <ecNumber evidence="9">3.4.-.-</ecNumber>
    </submittedName>
</protein>
<evidence type="ECO:0000256" key="7">
    <source>
        <dbReference type="SAM" id="SignalP"/>
    </source>
</evidence>
<evidence type="ECO:0000256" key="5">
    <source>
        <dbReference type="ARBA" id="ARBA00022825"/>
    </source>
</evidence>
<comment type="similarity">
    <text evidence="1 6">Belongs to the peptidase S8 family.</text>
</comment>
<evidence type="ECO:0000313" key="9">
    <source>
        <dbReference type="EMBL" id="MEE2525091.1"/>
    </source>
</evidence>
<feature type="signal peptide" evidence="7">
    <location>
        <begin position="1"/>
        <end position="28"/>
    </location>
</feature>
<dbReference type="InterPro" id="IPR000209">
    <property type="entry name" value="Peptidase_S8/S53_dom"/>
</dbReference>
<dbReference type="InterPro" id="IPR050131">
    <property type="entry name" value="Peptidase_S8_subtilisin-like"/>
</dbReference>
<keyword evidence="3 7" id="KW-0732">Signal</keyword>
<dbReference type="Proteomes" id="UP001354971">
    <property type="component" value="Unassembled WGS sequence"/>
</dbReference>
<dbReference type="GO" id="GO:0016787">
    <property type="term" value="F:hydrolase activity"/>
    <property type="evidence" value="ECO:0007669"/>
    <property type="project" value="UniProtKB-KW"/>
</dbReference>
<feature type="active site" description="Charge relay system" evidence="6">
    <location>
        <position position="281"/>
    </location>
</feature>
<sequence length="982" mass="105272">MKKFLQTTVALSALACVITPMTASTAFADGGSEENAGEQTFLFAYHGDINPFYGDISPFYGDINPFHGDINPFRGDINPFYGDISPFWGDISPFWGDINPFHGDINPFYGDISPFWGDISPFYGDIDPFYGDINPFYGDIAPFWGDIGPFWGDINAFWGDIDPFSETAADDYQSVVNHLLEIFAQADAVFGASVEHQTGQSLEEVVLADLLAKYGLDLSNPESLSELSAADRSAFFLDFYDGLMGYTGLDRVDHWMPHVNWTPALSQAAGAGEGVVVGLLDFSFTADEALNVRRSAGERDYLNFNHGAAVAGLINAPLDGKGVMGIAPGAMLVTYNPFDETLSTNFDAVTTGLETLLQSNARVINMSLGVPGTTFSQEWADVFSSDRVARFSRQALFVVAAGNDGHTQTFDVDWSSVGNVSNLIIVGSVDPASNISFFSNRPGEACFTVNGRCTEGNRLMDRFLVAPGELIMVSDGEGGFVRQSGTSFAAPLVSGAAALVQGRWGWLQSNDVADVLLRSARDLGEPGTDAVYGRGMLDIGAAMSPLDADSLYFVTGDMGRQSAGAIAYSRGRLTFHSRDENSVVLFEDINDTFRDFVVSLDDLNIEMTQEELDASLDAEAYLLERNNLADSDRDGTADFRDTTEFAVAMSARGNLRVSAFASTLDPQDRVGNDELGFQVGVRIADDQAGRELRFGHGEGALALSAQEGFGLFSDHRPETGGVNPVLGFASGGVYGMAGYEVSENTRVTFGATTSHDEQTTILPYSGEERSVAPGLGAYDAAAFSLTATHTVRDGLDLNVSYTLLREDTGFLGAQGTGPLDFSGGALTDAATFGVSAALPMQLNFDASATVGRTRTGGFGSETLSLSEDAISSAFQVTMTRQGVFNGRDALRFSVIQPLHIESGALQYSTARIADRETGKMTASTETWRLGGERPLYAEAMYGNTLFDGLAGFSLYSRVELAGDSQYEDFSGVTAGGRLTLEF</sequence>
<comment type="caution">
    <text evidence="9">The sequence shown here is derived from an EMBL/GenBank/DDBJ whole genome shotgun (WGS) entry which is preliminary data.</text>
</comment>
<dbReference type="PROSITE" id="PS00138">
    <property type="entry name" value="SUBTILASE_SER"/>
    <property type="match status" value="1"/>
</dbReference>
<dbReference type="InterPro" id="IPR023828">
    <property type="entry name" value="Peptidase_S8_Ser-AS"/>
</dbReference>
<name>A0ABU7LN99_9PROT</name>
<gene>
    <name evidence="9" type="ORF">V0U79_01850</name>
</gene>
<dbReference type="CDD" id="cd04848">
    <property type="entry name" value="Peptidases_S8_Autotransporter_serine_protease_like"/>
    <property type="match status" value="1"/>
</dbReference>
<dbReference type="RefSeq" id="WP_330197754.1">
    <property type="nucleotide sequence ID" value="NZ_JAZDRP010000001.1"/>
</dbReference>
<dbReference type="Pfam" id="PF00082">
    <property type="entry name" value="Peptidase_S8"/>
    <property type="match status" value="1"/>
</dbReference>
<feature type="chain" id="PRO_5046984786" evidence="7">
    <location>
        <begin position="29"/>
        <end position="982"/>
    </location>
</feature>
<keyword evidence="4 6" id="KW-0378">Hydrolase</keyword>
<evidence type="ECO:0000313" key="10">
    <source>
        <dbReference type="Proteomes" id="UP001354971"/>
    </source>
</evidence>
<dbReference type="SUPFAM" id="SSF52743">
    <property type="entry name" value="Subtilisin-like"/>
    <property type="match status" value="1"/>
</dbReference>
<dbReference type="PANTHER" id="PTHR43806:SF11">
    <property type="entry name" value="CEREVISIN-RELATED"/>
    <property type="match status" value="1"/>
</dbReference>
<dbReference type="PRINTS" id="PR00723">
    <property type="entry name" value="SUBTILISIN"/>
</dbReference>
<feature type="domain" description="Peptidase S8/S53" evidence="8">
    <location>
        <begin position="303"/>
        <end position="535"/>
    </location>
</feature>
<keyword evidence="10" id="KW-1185">Reference proteome</keyword>
<organism evidence="9 10">
    <name type="scientific">Hyphobacterium lacteum</name>
    <dbReference type="NCBI Taxonomy" id="3116575"/>
    <lineage>
        <taxon>Bacteria</taxon>
        <taxon>Pseudomonadati</taxon>
        <taxon>Pseudomonadota</taxon>
        <taxon>Alphaproteobacteria</taxon>
        <taxon>Maricaulales</taxon>
        <taxon>Maricaulaceae</taxon>
        <taxon>Hyphobacterium</taxon>
    </lineage>
</organism>
<evidence type="ECO:0000256" key="1">
    <source>
        <dbReference type="ARBA" id="ARBA00011073"/>
    </source>
</evidence>
<dbReference type="EC" id="3.4.-.-" evidence="9"/>
<keyword evidence="5 6" id="KW-0720">Serine protease</keyword>
<dbReference type="EMBL" id="JAZDRP010000001">
    <property type="protein sequence ID" value="MEE2525091.1"/>
    <property type="molecule type" value="Genomic_DNA"/>
</dbReference>
<evidence type="ECO:0000256" key="2">
    <source>
        <dbReference type="ARBA" id="ARBA00022670"/>
    </source>
</evidence>
<evidence type="ECO:0000256" key="4">
    <source>
        <dbReference type="ARBA" id="ARBA00022801"/>
    </source>
</evidence>
<proteinExistence type="inferred from homology"/>
<evidence type="ECO:0000256" key="3">
    <source>
        <dbReference type="ARBA" id="ARBA00022729"/>
    </source>
</evidence>
<reference evidence="9 10" key="1">
    <citation type="submission" date="2024-01" db="EMBL/GenBank/DDBJ databases">
        <title>Hyphobacterium bacterium isolated from marine sediment.</title>
        <authorList>
            <person name="Zhao S."/>
        </authorList>
    </citation>
    <scope>NUCLEOTIDE SEQUENCE [LARGE SCALE GENOMIC DNA]</scope>
    <source>
        <strain evidence="10">HN65</strain>
    </source>
</reference>
<dbReference type="PANTHER" id="PTHR43806">
    <property type="entry name" value="PEPTIDASE S8"/>
    <property type="match status" value="1"/>
</dbReference>
<dbReference type="InterPro" id="IPR015500">
    <property type="entry name" value="Peptidase_S8_subtilisin-rel"/>
</dbReference>
<accession>A0ABU7LN99</accession>